<name>A0ABR3W991_9PEZI</name>
<comment type="caution">
    <text evidence="2">The sequence shown here is derived from an EMBL/GenBank/DDBJ whole genome shotgun (WGS) entry which is preliminary data.</text>
</comment>
<evidence type="ECO:0000313" key="3">
    <source>
        <dbReference type="Proteomes" id="UP001586593"/>
    </source>
</evidence>
<accession>A0ABR3W991</accession>
<protein>
    <submittedName>
        <fullName evidence="2">Uncharacterized protein</fullName>
    </submittedName>
</protein>
<evidence type="ECO:0000313" key="2">
    <source>
        <dbReference type="EMBL" id="KAL1856473.1"/>
    </source>
</evidence>
<keyword evidence="3" id="KW-1185">Reference proteome</keyword>
<dbReference type="EMBL" id="JAZHXJ010000590">
    <property type="protein sequence ID" value="KAL1856473.1"/>
    <property type="molecule type" value="Genomic_DNA"/>
</dbReference>
<feature type="region of interest" description="Disordered" evidence="1">
    <location>
        <begin position="108"/>
        <end position="163"/>
    </location>
</feature>
<gene>
    <name evidence="2" type="ORF">VTK73DRAFT_8269</name>
</gene>
<sequence>MIQASESRVDHPVGRIPGRQFGIRRRGGTVGGGGDGGVAFLPGLFCPMAARAVMVRRHQDGARGAEAVINRFARRRGGAARRGLETARCLDIWIADCDREQDSRALTREEGCLKKGAGGGGKKGGREGGLGPQEAKEDEGLGTQCDSKEKRRKKNTRCKGEES</sequence>
<proteinExistence type="predicted"/>
<reference evidence="2 3" key="1">
    <citation type="journal article" date="2024" name="Commun. Biol.">
        <title>Comparative genomic analysis of thermophilic fungi reveals convergent evolutionary adaptations and gene losses.</title>
        <authorList>
            <person name="Steindorff A.S."/>
            <person name="Aguilar-Pontes M.V."/>
            <person name="Robinson A.J."/>
            <person name="Andreopoulos B."/>
            <person name="LaButti K."/>
            <person name="Kuo A."/>
            <person name="Mondo S."/>
            <person name="Riley R."/>
            <person name="Otillar R."/>
            <person name="Haridas S."/>
            <person name="Lipzen A."/>
            <person name="Grimwood J."/>
            <person name="Schmutz J."/>
            <person name="Clum A."/>
            <person name="Reid I.D."/>
            <person name="Moisan M.C."/>
            <person name="Butler G."/>
            <person name="Nguyen T.T.M."/>
            <person name="Dewar K."/>
            <person name="Conant G."/>
            <person name="Drula E."/>
            <person name="Henrissat B."/>
            <person name="Hansel C."/>
            <person name="Singer S."/>
            <person name="Hutchinson M.I."/>
            <person name="de Vries R.P."/>
            <person name="Natvig D.O."/>
            <person name="Powell A.J."/>
            <person name="Tsang A."/>
            <person name="Grigoriev I.V."/>
        </authorList>
    </citation>
    <scope>NUCLEOTIDE SEQUENCE [LARGE SCALE GENOMIC DNA]</scope>
    <source>
        <strain evidence="2 3">ATCC 24622</strain>
    </source>
</reference>
<organism evidence="2 3">
    <name type="scientific">Phialemonium thermophilum</name>
    <dbReference type="NCBI Taxonomy" id="223376"/>
    <lineage>
        <taxon>Eukaryota</taxon>
        <taxon>Fungi</taxon>
        <taxon>Dikarya</taxon>
        <taxon>Ascomycota</taxon>
        <taxon>Pezizomycotina</taxon>
        <taxon>Sordariomycetes</taxon>
        <taxon>Sordariomycetidae</taxon>
        <taxon>Cephalothecales</taxon>
        <taxon>Cephalothecaceae</taxon>
        <taxon>Phialemonium</taxon>
    </lineage>
</organism>
<evidence type="ECO:0000256" key="1">
    <source>
        <dbReference type="SAM" id="MobiDB-lite"/>
    </source>
</evidence>
<dbReference type="Proteomes" id="UP001586593">
    <property type="component" value="Unassembled WGS sequence"/>
</dbReference>
<feature type="compositionally biased region" description="Gly residues" evidence="1">
    <location>
        <begin position="116"/>
        <end position="131"/>
    </location>
</feature>